<dbReference type="Pfam" id="PF01425">
    <property type="entry name" value="Amidase"/>
    <property type="match status" value="1"/>
</dbReference>
<name>A0A4Y7SKE6_COPMI</name>
<dbReference type="PANTHER" id="PTHR46072:SF10">
    <property type="entry name" value="ACETAMIDASE"/>
    <property type="match status" value="1"/>
</dbReference>
<gene>
    <name evidence="5" type="ORF">FA13DRAFT_1741150</name>
</gene>
<dbReference type="GO" id="GO:0016787">
    <property type="term" value="F:hydrolase activity"/>
    <property type="evidence" value="ECO:0007669"/>
    <property type="project" value="UniProtKB-KW"/>
</dbReference>
<evidence type="ECO:0000256" key="2">
    <source>
        <dbReference type="ARBA" id="ARBA00022801"/>
    </source>
</evidence>
<evidence type="ECO:0000313" key="5">
    <source>
        <dbReference type="EMBL" id="TEB22360.1"/>
    </source>
</evidence>
<feature type="binding site" evidence="3">
    <location>
        <begin position="207"/>
        <end position="210"/>
    </location>
    <ligand>
        <name>substrate</name>
    </ligand>
</feature>
<dbReference type="Proteomes" id="UP000298030">
    <property type="component" value="Unassembled WGS sequence"/>
</dbReference>
<proteinExistence type="inferred from homology"/>
<dbReference type="EMBL" id="QPFP01000093">
    <property type="protein sequence ID" value="TEB22360.1"/>
    <property type="molecule type" value="Genomic_DNA"/>
</dbReference>
<feature type="domain" description="Amidase" evidence="4">
    <location>
        <begin position="66"/>
        <end position="517"/>
    </location>
</feature>
<comment type="similarity">
    <text evidence="1">Belongs to the amidase family.</text>
</comment>
<dbReference type="PANTHER" id="PTHR46072">
    <property type="entry name" value="AMIDASE-RELATED-RELATED"/>
    <property type="match status" value="1"/>
</dbReference>
<sequence length="541" mass="57873">MFFSFSASAHQLACKRKQDERQALIDALPADYSNPLSLQERKIHALSLPQMVSQCNSGDLTPAMVLSVYAKKALRAQQVTNCLSDIMLDKALTSSSVGEASGRSCQVCLTLDTVNVKGRDSTIGYSSNVGKPAASSSAIVRLLQDAGAIVHAKTTNPIGLLSIETVSDVFGATRNPHNLAFTPGGSTGGGAALLASGGSKIDIGSDIGGSVRIPAHFCGIYSLKGSAGRFPSWDKASLSSPLPWLVPSMTWRSSGNEFVLCEPWQYDHTCIPLPWRSINLQDEGRKLKWGIMWDDGAIPPTPACRRALSTVAAALRKQGHEVVDFHPPDIVSGMATGYKALLSDGGQQIANQLSPGEELIGPAQGLLALFNLPRLVKKILAYFTRTSDPFAAGTSIERGGMRKWLSEGLDFILTVPHPLPAIEHGASEKATLMSVGLYFLIQHGESYRLDYTAGVFPVTKVDKDLDALLENFQSSSEYRSMNSVAKGAYSVYDAQKMHGLPLGVQIVGRRLEEEKVLEGMKVAEAALKEAGLSSGVGLVDL</sequence>
<evidence type="ECO:0000256" key="3">
    <source>
        <dbReference type="PIRSR" id="PIRSR001221-2"/>
    </source>
</evidence>
<dbReference type="STRING" id="71717.A0A4Y7SKE6"/>
<dbReference type="Gene3D" id="3.90.1300.10">
    <property type="entry name" value="Amidase signature (AS) domain"/>
    <property type="match status" value="1"/>
</dbReference>
<evidence type="ECO:0000259" key="4">
    <source>
        <dbReference type="Pfam" id="PF01425"/>
    </source>
</evidence>
<protein>
    <submittedName>
        <fullName evidence="5">Amidase signature enzyme</fullName>
    </submittedName>
</protein>
<keyword evidence="2" id="KW-0378">Hydrolase</keyword>
<organism evidence="5 6">
    <name type="scientific">Coprinellus micaceus</name>
    <name type="common">Glistening ink-cap mushroom</name>
    <name type="synonym">Coprinus micaceus</name>
    <dbReference type="NCBI Taxonomy" id="71717"/>
    <lineage>
        <taxon>Eukaryota</taxon>
        <taxon>Fungi</taxon>
        <taxon>Dikarya</taxon>
        <taxon>Basidiomycota</taxon>
        <taxon>Agaricomycotina</taxon>
        <taxon>Agaricomycetes</taxon>
        <taxon>Agaricomycetidae</taxon>
        <taxon>Agaricales</taxon>
        <taxon>Agaricineae</taxon>
        <taxon>Psathyrellaceae</taxon>
        <taxon>Coprinellus</taxon>
    </lineage>
</organism>
<accession>A0A4Y7SKE6</accession>
<feature type="binding site" evidence="3">
    <location>
        <position position="186"/>
    </location>
    <ligand>
        <name>substrate</name>
    </ligand>
</feature>
<reference evidence="5 6" key="1">
    <citation type="journal article" date="2019" name="Nat. Ecol. Evol.">
        <title>Megaphylogeny resolves global patterns of mushroom evolution.</title>
        <authorList>
            <person name="Varga T."/>
            <person name="Krizsan K."/>
            <person name="Foldi C."/>
            <person name="Dima B."/>
            <person name="Sanchez-Garcia M."/>
            <person name="Sanchez-Ramirez S."/>
            <person name="Szollosi G.J."/>
            <person name="Szarkandi J.G."/>
            <person name="Papp V."/>
            <person name="Albert L."/>
            <person name="Andreopoulos W."/>
            <person name="Angelini C."/>
            <person name="Antonin V."/>
            <person name="Barry K.W."/>
            <person name="Bougher N.L."/>
            <person name="Buchanan P."/>
            <person name="Buyck B."/>
            <person name="Bense V."/>
            <person name="Catcheside P."/>
            <person name="Chovatia M."/>
            <person name="Cooper J."/>
            <person name="Damon W."/>
            <person name="Desjardin D."/>
            <person name="Finy P."/>
            <person name="Geml J."/>
            <person name="Haridas S."/>
            <person name="Hughes K."/>
            <person name="Justo A."/>
            <person name="Karasinski D."/>
            <person name="Kautmanova I."/>
            <person name="Kiss B."/>
            <person name="Kocsube S."/>
            <person name="Kotiranta H."/>
            <person name="LaButti K.M."/>
            <person name="Lechner B.E."/>
            <person name="Liimatainen K."/>
            <person name="Lipzen A."/>
            <person name="Lukacs Z."/>
            <person name="Mihaltcheva S."/>
            <person name="Morgado L.N."/>
            <person name="Niskanen T."/>
            <person name="Noordeloos M.E."/>
            <person name="Ohm R.A."/>
            <person name="Ortiz-Santana B."/>
            <person name="Ovrebo C."/>
            <person name="Racz N."/>
            <person name="Riley R."/>
            <person name="Savchenko A."/>
            <person name="Shiryaev A."/>
            <person name="Soop K."/>
            <person name="Spirin V."/>
            <person name="Szebenyi C."/>
            <person name="Tomsovsky M."/>
            <person name="Tulloss R.E."/>
            <person name="Uehling J."/>
            <person name="Grigoriev I.V."/>
            <person name="Vagvolgyi C."/>
            <person name="Papp T."/>
            <person name="Martin F.M."/>
            <person name="Miettinen O."/>
            <person name="Hibbett D.S."/>
            <person name="Nagy L.G."/>
        </authorList>
    </citation>
    <scope>NUCLEOTIDE SEQUENCE [LARGE SCALE GENOMIC DNA]</scope>
    <source>
        <strain evidence="5 6">FP101781</strain>
    </source>
</reference>
<dbReference type="AlphaFoldDB" id="A0A4Y7SKE6"/>
<evidence type="ECO:0000256" key="1">
    <source>
        <dbReference type="ARBA" id="ARBA00009199"/>
    </source>
</evidence>
<comment type="caution">
    <text evidence="5">The sequence shown here is derived from an EMBL/GenBank/DDBJ whole genome shotgun (WGS) entry which is preliminary data.</text>
</comment>
<dbReference type="InterPro" id="IPR023631">
    <property type="entry name" value="Amidase_dom"/>
</dbReference>
<keyword evidence="6" id="KW-1185">Reference proteome</keyword>
<dbReference type="SUPFAM" id="SSF75304">
    <property type="entry name" value="Amidase signature (AS) enzymes"/>
    <property type="match status" value="1"/>
</dbReference>
<evidence type="ECO:0000313" key="6">
    <source>
        <dbReference type="Proteomes" id="UP000298030"/>
    </source>
</evidence>
<feature type="binding site" evidence="3">
    <location>
        <position position="160"/>
    </location>
    <ligand>
        <name>substrate</name>
    </ligand>
</feature>
<dbReference type="InterPro" id="IPR036928">
    <property type="entry name" value="AS_sf"/>
</dbReference>
<dbReference type="PIRSF" id="PIRSF001221">
    <property type="entry name" value="Amidase_fungi"/>
    <property type="match status" value="1"/>
</dbReference>
<dbReference type="OrthoDB" id="6428749at2759"/>